<evidence type="ECO:0000259" key="1">
    <source>
        <dbReference type="Pfam" id="PF13649"/>
    </source>
</evidence>
<dbReference type="InterPro" id="IPR029058">
    <property type="entry name" value="AB_hydrolase_fold"/>
</dbReference>
<dbReference type="InterPro" id="IPR041698">
    <property type="entry name" value="Methyltransf_25"/>
</dbReference>
<dbReference type="GO" id="GO:0032259">
    <property type="term" value="P:methylation"/>
    <property type="evidence" value="ECO:0007669"/>
    <property type="project" value="UniProtKB-KW"/>
</dbReference>
<dbReference type="CDD" id="cd02440">
    <property type="entry name" value="AdoMet_MTases"/>
    <property type="match status" value="1"/>
</dbReference>
<reference evidence="2 3" key="1">
    <citation type="submission" date="2019-08" db="EMBL/GenBank/DDBJ databases">
        <authorList>
            <person name="Alioto T."/>
            <person name="Alioto T."/>
            <person name="Gomez Garrido J."/>
        </authorList>
    </citation>
    <scope>NUCLEOTIDE SEQUENCE [LARGE SCALE GENOMIC DNA]</scope>
</reference>
<sequence length="438" mass="50298">MRYSFVFCHGWGFDHQFFAPLINEYFLHTSCYCLDLGYFGEEMLDLPSQDDLSQSDNTFIGIGHSLGLIKLASLNIEFKALIGMQAFTNFLGFDSRLHKKRKLELSAMIKHFRMNPIDTLTSFHKRCGINHNFSSHFNKAKLMQDLQSLTAMHQLPNVPLLILGAVNDSTVPLELIYDNFGRNKVKIVVHSKGHHCLGRASSSYDNVALVQRECATKLVNYLKKYFPKFYPRSILDLGTGIGYVPESLFSYFPKSKFVLSDISPSMLIQARKRLDLAVQAKELLGDMEKQDFGFHDLVISNLALQWTSDLNKTIKKSYENSGVFAFSCLLDGTFNEWSRIFMESSLPVPTYQYPSKQELDNYLLSFNANEYFSDLKEFTLEFSSASSFMRYLRDLGANYSTQKISPIDLKKIIKTYTHKIYITYKVFFGILSRPCNTH</sequence>
<dbReference type="InterPro" id="IPR029063">
    <property type="entry name" value="SAM-dependent_MTases_sf"/>
</dbReference>
<organism evidence="2 3">
    <name type="scientific">Cinara cedri</name>
    <dbReference type="NCBI Taxonomy" id="506608"/>
    <lineage>
        <taxon>Eukaryota</taxon>
        <taxon>Metazoa</taxon>
        <taxon>Ecdysozoa</taxon>
        <taxon>Arthropoda</taxon>
        <taxon>Hexapoda</taxon>
        <taxon>Insecta</taxon>
        <taxon>Pterygota</taxon>
        <taxon>Neoptera</taxon>
        <taxon>Paraneoptera</taxon>
        <taxon>Hemiptera</taxon>
        <taxon>Sternorrhyncha</taxon>
        <taxon>Aphidomorpha</taxon>
        <taxon>Aphidoidea</taxon>
        <taxon>Aphididae</taxon>
        <taxon>Lachninae</taxon>
        <taxon>Cinara</taxon>
    </lineage>
</organism>
<feature type="domain" description="Methyltransferase" evidence="1">
    <location>
        <begin position="234"/>
        <end position="316"/>
    </location>
</feature>
<name>A0A5E4MRY1_9HEMI</name>
<dbReference type="GO" id="GO:0016787">
    <property type="term" value="F:hydrolase activity"/>
    <property type="evidence" value="ECO:0007669"/>
    <property type="project" value="UniProtKB-KW"/>
</dbReference>
<accession>A0A5E4MRY1</accession>
<dbReference type="AlphaFoldDB" id="A0A5E4MRY1"/>
<gene>
    <name evidence="2" type="ORF">CINCED_3A016040</name>
</gene>
<dbReference type="GO" id="GO:0008168">
    <property type="term" value="F:methyltransferase activity"/>
    <property type="evidence" value="ECO:0007669"/>
    <property type="project" value="UniProtKB-KW"/>
</dbReference>
<dbReference type="SUPFAM" id="SSF53335">
    <property type="entry name" value="S-adenosyl-L-methionine-dependent methyltransferases"/>
    <property type="match status" value="1"/>
</dbReference>
<dbReference type="Pfam" id="PF13649">
    <property type="entry name" value="Methyltransf_25"/>
    <property type="match status" value="1"/>
</dbReference>
<keyword evidence="2" id="KW-0489">Methyltransferase</keyword>
<keyword evidence="2" id="KW-0378">Hydrolase</keyword>
<keyword evidence="3" id="KW-1185">Reference proteome</keyword>
<dbReference type="Proteomes" id="UP000325440">
    <property type="component" value="Unassembled WGS sequence"/>
</dbReference>
<dbReference type="SUPFAM" id="SSF53474">
    <property type="entry name" value="alpha/beta-Hydrolases"/>
    <property type="match status" value="1"/>
</dbReference>
<keyword evidence="2" id="KW-0808">Transferase</keyword>
<protein>
    <submittedName>
        <fullName evidence="2">Alpha/Beta hydrolase fold,S-adenosyl-L-methionine-dependent methyltransferase</fullName>
    </submittedName>
</protein>
<evidence type="ECO:0000313" key="2">
    <source>
        <dbReference type="EMBL" id="VVC35042.1"/>
    </source>
</evidence>
<dbReference type="Gene3D" id="3.40.50.150">
    <property type="entry name" value="Vaccinia Virus protein VP39"/>
    <property type="match status" value="1"/>
</dbReference>
<dbReference type="EMBL" id="CABPRJ010001040">
    <property type="protein sequence ID" value="VVC35042.1"/>
    <property type="molecule type" value="Genomic_DNA"/>
</dbReference>
<evidence type="ECO:0000313" key="3">
    <source>
        <dbReference type="Proteomes" id="UP000325440"/>
    </source>
</evidence>
<dbReference type="Gene3D" id="3.40.50.1820">
    <property type="entry name" value="alpha/beta hydrolase"/>
    <property type="match status" value="1"/>
</dbReference>
<proteinExistence type="predicted"/>
<dbReference type="OrthoDB" id="7771310at2759"/>